<comment type="caution">
    <text evidence="2">The sequence shown here is derived from an EMBL/GenBank/DDBJ whole genome shotgun (WGS) entry which is preliminary data.</text>
</comment>
<sequence>MSEIKLDAEHLETSQMTSRIDEQDAGVPVVLDDEELGWVAGGRKVNEYEGQHR</sequence>
<feature type="region of interest" description="Disordered" evidence="1">
    <location>
        <begin position="1"/>
        <end position="24"/>
    </location>
</feature>
<protein>
    <recommendedName>
        <fullName evidence="4">Benenodin family lasso peptide</fullName>
    </recommendedName>
</protein>
<dbReference type="EMBL" id="JAIRBM010000001">
    <property type="protein sequence ID" value="MBZ6074768.1"/>
    <property type="molecule type" value="Genomic_DNA"/>
</dbReference>
<name>A0ABS7VIG8_9HYPH</name>
<dbReference type="RefSeq" id="WP_224310828.1">
    <property type="nucleotide sequence ID" value="NZ_JAIRBM010000001.1"/>
</dbReference>
<evidence type="ECO:0000256" key="1">
    <source>
        <dbReference type="SAM" id="MobiDB-lite"/>
    </source>
</evidence>
<proteinExistence type="predicted"/>
<reference evidence="2 3" key="1">
    <citation type="submission" date="2021-09" db="EMBL/GenBank/DDBJ databases">
        <title>The complete genome sequence of a new microorganism.</title>
        <authorList>
            <person name="Zi Z."/>
        </authorList>
    </citation>
    <scope>NUCLEOTIDE SEQUENCE [LARGE SCALE GENOMIC DNA]</scope>
    <source>
        <strain evidence="2 3">WGZ8</strain>
    </source>
</reference>
<gene>
    <name evidence="2" type="ORF">K9B37_00440</name>
</gene>
<feature type="compositionally biased region" description="Basic and acidic residues" evidence="1">
    <location>
        <begin position="1"/>
        <end position="12"/>
    </location>
</feature>
<evidence type="ECO:0008006" key="4">
    <source>
        <dbReference type="Google" id="ProtNLM"/>
    </source>
</evidence>
<organism evidence="2 3">
    <name type="scientific">Microvirga puerhi</name>
    <dbReference type="NCBI Taxonomy" id="2876078"/>
    <lineage>
        <taxon>Bacteria</taxon>
        <taxon>Pseudomonadati</taxon>
        <taxon>Pseudomonadota</taxon>
        <taxon>Alphaproteobacteria</taxon>
        <taxon>Hyphomicrobiales</taxon>
        <taxon>Methylobacteriaceae</taxon>
        <taxon>Microvirga</taxon>
    </lineage>
</organism>
<keyword evidence="3" id="KW-1185">Reference proteome</keyword>
<accession>A0ABS7VIG8</accession>
<evidence type="ECO:0000313" key="3">
    <source>
        <dbReference type="Proteomes" id="UP000704176"/>
    </source>
</evidence>
<evidence type="ECO:0000313" key="2">
    <source>
        <dbReference type="EMBL" id="MBZ6074768.1"/>
    </source>
</evidence>
<dbReference type="Proteomes" id="UP000704176">
    <property type="component" value="Unassembled WGS sequence"/>
</dbReference>